<reference evidence="2 3" key="1">
    <citation type="submission" date="2019-02" db="EMBL/GenBank/DDBJ databases">
        <authorList>
            <person name="Fomenkov A."/>
            <person name="Dubinina G."/>
            <person name="Grabovich M."/>
            <person name="Vincze T."/>
            <person name="Roberts R.J."/>
        </authorList>
    </citation>
    <scope>NUCLEOTIDE SEQUENCE [LARGE SCALE GENOMIC DNA]</scope>
    <source>
        <strain evidence="2 3">P</strain>
    </source>
</reference>
<dbReference type="OrthoDB" id="361683at2"/>
<feature type="transmembrane region" description="Helical" evidence="1">
    <location>
        <begin position="34"/>
        <end position="60"/>
    </location>
</feature>
<protein>
    <recommendedName>
        <fullName evidence="4">Lycopene cyclase domain-containing protein</fullName>
    </recommendedName>
</protein>
<accession>A0A5C1QGM6</accession>
<gene>
    <name evidence="2" type="ORF">EW093_11890</name>
</gene>
<feature type="transmembrane region" description="Helical" evidence="1">
    <location>
        <begin position="72"/>
        <end position="94"/>
    </location>
</feature>
<dbReference type="EMBL" id="CP035807">
    <property type="protein sequence ID" value="QEN05382.1"/>
    <property type="molecule type" value="Genomic_DNA"/>
</dbReference>
<keyword evidence="1" id="KW-0812">Transmembrane</keyword>
<keyword evidence="1" id="KW-1133">Transmembrane helix</keyword>
<evidence type="ECO:0008006" key="4">
    <source>
        <dbReference type="Google" id="ProtNLM"/>
    </source>
</evidence>
<keyword evidence="1" id="KW-0472">Membrane</keyword>
<proteinExistence type="predicted"/>
<dbReference type="KEGG" id="sper:EW093_11890"/>
<evidence type="ECO:0000256" key="1">
    <source>
        <dbReference type="SAM" id="Phobius"/>
    </source>
</evidence>
<evidence type="ECO:0000313" key="3">
    <source>
        <dbReference type="Proteomes" id="UP000323824"/>
    </source>
</evidence>
<feature type="transmembrane region" description="Helical" evidence="1">
    <location>
        <begin position="6"/>
        <end position="27"/>
    </location>
</feature>
<dbReference type="RefSeq" id="WP_149568620.1">
    <property type="nucleotide sequence ID" value="NZ_CP035807.1"/>
</dbReference>
<keyword evidence="3" id="KW-1185">Reference proteome</keyword>
<name>A0A5C1QGM6_9SPIO</name>
<dbReference type="Proteomes" id="UP000323824">
    <property type="component" value="Chromosome"/>
</dbReference>
<reference evidence="2 3" key="2">
    <citation type="submission" date="2019-09" db="EMBL/GenBank/DDBJ databases">
        <title>Complete Genome Sequence and Methylome Analysis of free living Spirochaetas.</title>
        <authorList>
            <person name="Leshcheva N."/>
            <person name="Mikheeva N."/>
        </authorList>
    </citation>
    <scope>NUCLEOTIDE SEQUENCE [LARGE SCALE GENOMIC DNA]</scope>
    <source>
        <strain evidence="2 3">P</strain>
    </source>
</reference>
<sequence length="100" mass="11662">MTNQMVVAIIIKLFFGFLAALTSLLLWSKTRDGAWLLMVLGVVFLYLETLLQILDSFGFILYKKIEFSSIPILPLIFEVVPFFFFALGMFVFLLRIRRFK</sequence>
<dbReference type="AlphaFoldDB" id="A0A5C1QGM6"/>
<organism evidence="2 3">
    <name type="scientific">Thiospirochaeta perfilievii</name>
    <dbReference type="NCBI Taxonomy" id="252967"/>
    <lineage>
        <taxon>Bacteria</taxon>
        <taxon>Pseudomonadati</taxon>
        <taxon>Spirochaetota</taxon>
        <taxon>Spirochaetia</taxon>
        <taxon>Spirochaetales</taxon>
        <taxon>Spirochaetaceae</taxon>
        <taxon>Thiospirochaeta</taxon>
    </lineage>
</organism>
<evidence type="ECO:0000313" key="2">
    <source>
        <dbReference type="EMBL" id="QEN05382.1"/>
    </source>
</evidence>